<gene>
    <name evidence="1" type="ORF">CcrColossus_gp045</name>
</gene>
<sequence length="38" mass="4196">MARTDERRRDFGAGAIFMAVIEFLCDVVGSLAESCWGD</sequence>
<proteinExistence type="predicted"/>
<dbReference type="EMBL" id="JX100810">
    <property type="protein sequence ID" value="AFU87915.1"/>
    <property type="molecule type" value="Genomic_DNA"/>
</dbReference>
<evidence type="ECO:0000313" key="1">
    <source>
        <dbReference type="EMBL" id="AFU87915.1"/>
    </source>
</evidence>
<organism evidence="1 2">
    <name type="scientific">Caulobacter phage CcrColossus</name>
    <dbReference type="NCBI Taxonomy" id="1211640"/>
    <lineage>
        <taxon>Viruses</taxon>
        <taxon>Duplodnaviria</taxon>
        <taxon>Heunggongvirae</taxon>
        <taxon>Uroviricota</taxon>
        <taxon>Caudoviricetes</taxon>
        <taxon>Jeanschmidtviridae</taxon>
        <taxon>Colossusvirus</taxon>
        <taxon>Colossusvirus colossus</taxon>
    </lineage>
</organism>
<name>K4JUB5_9CAUD</name>
<accession>K4JUB5</accession>
<dbReference type="Proteomes" id="UP000000463">
    <property type="component" value="Segment"/>
</dbReference>
<dbReference type="RefSeq" id="YP_006988279.1">
    <property type="nucleotide sequence ID" value="NC_019406.1"/>
</dbReference>
<keyword evidence="2" id="KW-1185">Reference proteome</keyword>
<dbReference type="KEGG" id="vg:13994974"/>
<evidence type="ECO:0000313" key="2">
    <source>
        <dbReference type="Proteomes" id="UP000000463"/>
    </source>
</evidence>
<reference evidence="1 2" key="1">
    <citation type="journal article" date="2012" name="BMC Genomics">
        <title>The Caulobacter crescentus phage phiCbK: genomics of a canonical phage.</title>
        <authorList>
            <person name="Gill J.J."/>
            <person name="Berry J.D."/>
            <person name="Russell W.K."/>
            <person name="Lessor L."/>
            <person name="Escobar Garcia D.A."/>
            <person name="Hernandez D."/>
            <person name="Kane A."/>
            <person name="Keene J."/>
            <person name="Maddox M."/>
            <person name="Martin R."/>
            <person name="Mohan S."/>
            <person name="Thorn A.M."/>
            <person name="Russell D.H."/>
            <person name="Young R."/>
        </authorList>
    </citation>
    <scope>NUCLEOTIDE SEQUENCE [LARGE SCALE GENOMIC DNA]</scope>
</reference>
<dbReference type="GeneID" id="13994974"/>
<protein>
    <submittedName>
        <fullName evidence="1">Uncharacterized protein</fullName>
    </submittedName>
</protein>